<keyword evidence="2" id="KW-0812">Transmembrane</keyword>
<proteinExistence type="predicted"/>
<reference evidence="5 6" key="1">
    <citation type="submission" date="2018-11" db="EMBL/GenBank/DDBJ databases">
        <title>Chitinophaga lutea sp.nov., isolate from arsenic contaminated soil.</title>
        <authorList>
            <person name="Zong Y."/>
        </authorList>
    </citation>
    <scope>NUCLEOTIDE SEQUENCE [LARGE SCALE GENOMIC DNA]</scope>
    <source>
        <strain evidence="5 6">ZY74</strain>
    </source>
</reference>
<gene>
    <name evidence="5" type="ORF">EGT74_12620</name>
</gene>
<keyword evidence="2" id="KW-0472">Membrane</keyword>
<dbReference type="Gene3D" id="2.40.420.20">
    <property type="match status" value="1"/>
</dbReference>
<feature type="domain" description="CusB-like barrel-sandwich hybrid" evidence="3">
    <location>
        <begin position="104"/>
        <end position="209"/>
    </location>
</feature>
<dbReference type="GO" id="GO:0060003">
    <property type="term" value="P:copper ion export"/>
    <property type="evidence" value="ECO:0007669"/>
    <property type="project" value="TreeGrafter"/>
</dbReference>
<evidence type="ECO:0000256" key="1">
    <source>
        <dbReference type="ARBA" id="ARBA00022448"/>
    </source>
</evidence>
<accession>A0A3N4PJC7</accession>
<dbReference type="PANTHER" id="PTHR30097:SF15">
    <property type="entry name" value="CATION EFFLUX SYSTEM PROTEIN CUSB"/>
    <property type="match status" value="1"/>
</dbReference>
<dbReference type="Pfam" id="PF25975">
    <property type="entry name" value="CzcB_C"/>
    <property type="match status" value="1"/>
</dbReference>
<dbReference type="GO" id="GO:0046914">
    <property type="term" value="F:transition metal ion binding"/>
    <property type="evidence" value="ECO:0007669"/>
    <property type="project" value="TreeGrafter"/>
</dbReference>
<dbReference type="Pfam" id="PF25919">
    <property type="entry name" value="BSH_CusB"/>
    <property type="match status" value="1"/>
</dbReference>
<dbReference type="InterPro" id="IPR058790">
    <property type="entry name" value="BSH_CusB"/>
</dbReference>
<dbReference type="OrthoDB" id="9806939at2"/>
<sequence>MNDTKRYGSSRWVAICIRSVAMLSIVAIWACSAGDRRQGGPQPGLPVDTGGMRHGARDETYWLSLPANQTVIARQKAEEPSFGTVDFAVSGNGYITFDTRRNRTVPIRVGGRIERLYVKYNYQYIHKGEKMLELYSPELNTYMEEYLYIMRQASDTLLQNEAKRKLQLTGLTPSQIRHIELAGSASLTIPIYSPAEGYILFAPAAAGEMSADGGSSGSMGGDMGEAGKSLSPVPGSVLPDESIREGMYVSKGQTLFWINDFKEAWGIIAFTKENEKYIRPGQAVTITSEMLPGKPIKTTVRLVEQVYRHGQKFTQARVYISNDGGILKQNSLISAAVTLPVKSLMVRASSVYYLGKSAIVWVQVGATGDGSNIFRPRVVKVGHRNRDKVEILEGLAENERIASDAAFLADSETIIQY</sequence>
<evidence type="ECO:0000313" key="5">
    <source>
        <dbReference type="EMBL" id="RPE07915.1"/>
    </source>
</evidence>
<evidence type="ECO:0000256" key="2">
    <source>
        <dbReference type="SAM" id="Phobius"/>
    </source>
</evidence>
<dbReference type="Gene3D" id="2.40.30.170">
    <property type="match status" value="1"/>
</dbReference>
<dbReference type="PANTHER" id="PTHR30097">
    <property type="entry name" value="CATION EFFLUX SYSTEM PROTEIN CUSB"/>
    <property type="match status" value="1"/>
</dbReference>
<dbReference type="GO" id="GO:0030288">
    <property type="term" value="C:outer membrane-bounded periplasmic space"/>
    <property type="evidence" value="ECO:0007669"/>
    <property type="project" value="TreeGrafter"/>
</dbReference>
<keyword evidence="1" id="KW-0813">Transport</keyword>
<dbReference type="InterPro" id="IPR058649">
    <property type="entry name" value="CzcB_C"/>
</dbReference>
<feature type="transmembrane region" description="Helical" evidence="2">
    <location>
        <begin position="12"/>
        <end position="30"/>
    </location>
</feature>
<evidence type="ECO:0000259" key="3">
    <source>
        <dbReference type="Pfam" id="PF25919"/>
    </source>
</evidence>
<comment type="caution">
    <text evidence="5">The sequence shown here is derived from an EMBL/GenBank/DDBJ whole genome shotgun (WGS) entry which is preliminary data.</text>
</comment>
<keyword evidence="6" id="KW-1185">Reference proteome</keyword>
<evidence type="ECO:0000313" key="6">
    <source>
        <dbReference type="Proteomes" id="UP000278351"/>
    </source>
</evidence>
<protein>
    <submittedName>
        <fullName evidence="5">HlyD family efflux transporter periplasmic adaptor subunit</fullName>
    </submittedName>
</protein>
<keyword evidence="2" id="KW-1133">Transmembrane helix</keyword>
<dbReference type="AlphaFoldDB" id="A0A3N4PJC7"/>
<dbReference type="Proteomes" id="UP000278351">
    <property type="component" value="Unassembled WGS sequence"/>
</dbReference>
<dbReference type="GO" id="GO:0015679">
    <property type="term" value="P:plasma membrane copper ion transport"/>
    <property type="evidence" value="ECO:0007669"/>
    <property type="project" value="TreeGrafter"/>
</dbReference>
<evidence type="ECO:0000259" key="4">
    <source>
        <dbReference type="Pfam" id="PF25975"/>
    </source>
</evidence>
<dbReference type="EMBL" id="RPDH01000002">
    <property type="protein sequence ID" value="RPE07915.1"/>
    <property type="molecule type" value="Genomic_DNA"/>
</dbReference>
<dbReference type="InterPro" id="IPR051909">
    <property type="entry name" value="MFP_Cation_Efflux"/>
</dbReference>
<name>A0A3N4PJC7_9BACT</name>
<dbReference type="RefSeq" id="WP_123846916.1">
    <property type="nucleotide sequence ID" value="NZ_RPDH01000002.1"/>
</dbReference>
<organism evidence="5 6">
    <name type="scientific">Chitinophaga lutea</name>
    <dbReference type="NCBI Taxonomy" id="2488634"/>
    <lineage>
        <taxon>Bacteria</taxon>
        <taxon>Pseudomonadati</taxon>
        <taxon>Bacteroidota</taxon>
        <taxon>Chitinophagia</taxon>
        <taxon>Chitinophagales</taxon>
        <taxon>Chitinophagaceae</taxon>
        <taxon>Chitinophaga</taxon>
    </lineage>
</organism>
<feature type="domain" description="CzcB-like C-terminal circularly permuted SH3-like" evidence="4">
    <location>
        <begin position="346"/>
        <end position="408"/>
    </location>
</feature>